<dbReference type="PROSITE" id="PS00695">
    <property type="entry name" value="ENT_VIR_OMP_2"/>
    <property type="match status" value="1"/>
</dbReference>
<dbReference type="InterPro" id="IPR027385">
    <property type="entry name" value="Beta-barrel_OMP"/>
</dbReference>
<dbReference type="Proteomes" id="UP000064201">
    <property type="component" value="Chromosome"/>
</dbReference>
<evidence type="ECO:0000256" key="1">
    <source>
        <dbReference type="ARBA" id="ARBA00004370"/>
    </source>
</evidence>
<sequence>MSSPYRLATAVTGACILLGSAGAVQASPFHGSYIGGQLGWVGYDIDYRDPTSDGRISGLSASGFTGGVMTGWGTVLDNGLYLGLELDAQNEDADLTVTIDEEELGVDSKYSYGITGRLGTTVNDNVLFYGLAGYQRSRLDYRLTDTEEDISIRFKDSINGARLGVGVEYQMDNRLFMRAEYSYTLFESERYHIEGETLHFDPDASRFMVGLGYRF</sequence>
<dbReference type="Pfam" id="PF13505">
    <property type="entry name" value="OMP_b-brl"/>
    <property type="match status" value="1"/>
</dbReference>
<organism evidence="6 7">
    <name type="scientific">Thioalkalivibrio versutus</name>
    <dbReference type="NCBI Taxonomy" id="106634"/>
    <lineage>
        <taxon>Bacteria</taxon>
        <taxon>Pseudomonadati</taxon>
        <taxon>Pseudomonadota</taxon>
        <taxon>Gammaproteobacteria</taxon>
        <taxon>Chromatiales</taxon>
        <taxon>Ectothiorhodospiraceae</taxon>
        <taxon>Thioalkalivibrio</taxon>
    </lineage>
</organism>
<dbReference type="EMBL" id="CP011367">
    <property type="protein sequence ID" value="AKJ94033.1"/>
    <property type="molecule type" value="Genomic_DNA"/>
</dbReference>
<protein>
    <submittedName>
        <fullName evidence="6">Flagellar motor protein MotB</fullName>
    </submittedName>
</protein>
<dbReference type="InterPro" id="IPR011250">
    <property type="entry name" value="OMP/PagP_B-barrel"/>
</dbReference>
<evidence type="ECO:0000256" key="4">
    <source>
        <dbReference type="SAM" id="SignalP"/>
    </source>
</evidence>
<comment type="subcellular location">
    <subcellularLocation>
        <location evidence="1">Membrane</location>
    </subcellularLocation>
</comment>
<dbReference type="InterPro" id="IPR051692">
    <property type="entry name" value="OMP-like"/>
</dbReference>
<keyword evidence="6" id="KW-0282">Flagellum</keyword>
<keyword evidence="3" id="KW-0472">Membrane</keyword>
<dbReference type="Gene3D" id="2.40.160.20">
    <property type="match status" value="1"/>
</dbReference>
<dbReference type="InterPro" id="IPR000758">
    <property type="entry name" value="Enterovir_OMP"/>
</dbReference>
<dbReference type="GO" id="GO:0044384">
    <property type="term" value="C:host outer membrane"/>
    <property type="evidence" value="ECO:0007669"/>
    <property type="project" value="InterPro"/>
</dbReference>
<evidence type="ECO:0000256" key="3">
    <source>
        <dbReference type="ARBA" id="ARBA00023136"/>
    </source>
</evidence>
<feature type="chain" id="PRO_5002553651" evidence="4">
    <location>
        <begin position="27"/>
        <end position="215"/>
    </location>
</feature>
<dbReference type="AlphaFoldDB" id="A0A0G3FYI6"/>
<dbReference type="KEGG" id="tvr:TVD_01010"/>
<keyword evidence="2 4" id="KW-0732">Signal</keyword>
<keyword evidence="6" id="KW-0966">Cell projection</keyword>
<keyword evidence="6" id="KW-0969">Cilium</keyword>
<dbReference type="OrthoDB" id="5783088at2"/>
<dbReference type="PANTHER" id="PTHR34001:SF3">
    <property type="entry name" value="BLL7405 PROTEIN"/>
    <property type="match status" value="1"/>
</dbReference>
<evidence type="ECO:0000259" key="5">
    <source>
        <dbReference type="Pfam" id="PF13505"/>
    </source>
</evidence>
<name>A0A0G3FYI6_9GAMM</name>
<evidence type="ECO:0000313" key="7">
    <source>
        <dbReference type="Proteomes" id="UP000064201"/>
    </source>
</evidence>
<dbReference type="PANTHER" id="PTHR34001">
    <property type="entry name" value="BLL7405 PROTEIN"/>
    <property type="match status" value="1"/>
</dbReference>
<dbReference type="SUPFAM" id="SSF56925">
    <property type="entry name" value="OMPA-like"/>
    <property type="match status" value="1"/>
</dbReference>
<keyword evidence="7" id="KW-1185">Reference proteome</keyword>
<evidence type="ECO:0000256" key="2">
    <source>
        <dbReference type="ARBA" id="ARBA00022729"/>
    </source>
</evidence>
<feature type="domain" description="Outer membrane protein beta-barrel" evidence="5">
    <location>
        <begin position="14"/>
        <end position="215"/>
    </location>
</feature>
<reference evidence="6 7" key="1">
    <citation type="submission" date="2015-04" db="EMBL/GenBank/DDBJ databases">
        <title>Complete Sequence for the Genome of the Thioalkalivibrio versutus D301.</title>
        <authorList>
            <person name="Mu T."/>
            <person name="Zhou J."/>
            <person name="Xu X."/>
        </authorList>
    </citation>
    <scope>NUCLEOTIDE SEQUENCE [LARGE SCALE GENOMIC DNA]</scope>
    <source>
        <strain evidence="6 7">D301</strain>
    </source>
</reference>
<feature type="signal peptide" evidence="4">
    <location>
        <begin position="1"/>
        <end position="26"/>
    </location>
</feature>
<proteinExistence type="predicted"/>
<dbReference type="RefSeq" id="WP_047250574.1">
    <property type="nucleotide sequence ID" value="NZ_CP011367.1"/>
</dbReference>
<gene>
    <name evidence="6" type="ORF">TVD_01010</name>
</gene>
<dbReference type="STRING" id="106634.TVD_01010"/>
<evidence type="ECO:0000313" key="6">
    <source>
        <dbReference type="EMBL" id="AKJ94033.1"/>
    </source>
</evidence>
<accession>A0A0G3FYI6</accession>
<dbReference type="PATRIC" id="fig|106634.4.peg.206"/>
<dbReference type="GO" id="GO:0016020">
    <property type="term" value="C:membrane"/>
    <property type="evidence" value="ECO:0007669"/>
    <property type="project" value="UniProtKB-SubCell"/>
</dbReference>